<gene>
    <name evidence="2" type="ORF">A374_06491</name>
</gene>
<dbReference type="AlphaFoldDB" id="I8J391"/>
<proteinExistence type="predicted"/>
<dbReference type="OrthoDB" id="2453732at2"/>
<dbReference type="PATRIC" id="fig|1196324.3.peg.1323"/>
<protein>
    <recommendedName>
        <fullName evidence="4">Lipoprotein</fullName>
    </recommendedName>
</protein>
<accession>I8J391</accession>
<dbReference type="STRING" id="1196324.A374_06491"/>
<comment type="caution">
    <text evidence="2">The sequence shown here is derived from an EMBL/GenBank/DDBJ whole genome shotgun (WGS) entry which is preliminary data.</text>
</comment>
<reference evidence="2 3" key="1">
    <citation type="journal article" date="2012" name="J. Bacteriol.">
        <title>Genome of Bacillus macauensis ZFHKF-1, a Long-Chain-Forming Bacterium.</title>
        <authorList>
            <person name="Cai L."/>
            <person name="Zhang T."/>
        </authorList>
    </citation>
    <scope>NUCLEOTIDE SEQUENCE [LARGE SCALE GENOMIC DNA]</scope>
    <source>
        <strain evidence="2 3">ZFHKF-1</strain>
    </source>
</reference>
<keyword evidence="3" id="KW-1185">Reference proteome</keyword>
<dbReference type="Proteomes" id="UP000004080">
    <property type="component" value="Unassembled WGS sequence"/>
</dbReference>
<name>I8J391_9BACL</name>
<organism evidence="2 3">
    <name type="scientific">Fictibacillus macauensis ZFHKF-1</name>
    <dbReference type="NCBI Taxonomy" id="1196324"/>
    <lineage>
        <taxon>Bacteria</taxon>
        <taxon>Bacillati</taxon>
        <taxon>Bacillota</taxon>
        <taxon>Bacilli</taxon>
        <taxon>Bacillales</taxon>
        <taxon>Fictibacillaceae</taxon>
        <taxon>Fictibacillus</taxon>
    </lineage>
</organism>
<evidence type="ECO:0000313" key="3">
    <source>
        <dbReference type="Proteomes" id="UP000004080"/>
    </source>
</evidence>
<dbReference type="PROSITE" id="PS51257">
    <property type="entry name" value="PROKAR_LIPOPROTEIN"/>
    <property type="match status" value="1"/>
</dbReference>
<sequence length="178" mass="20511">MKRFVFILVTCSLLFSCYVGAADTAQAARKTSYLPSAKYTYSYESLFGDYTLRNDHRRLKGWNVWRSISRGKKTEFYFVKETRKGLFSLQANADDESLELQYPVKKGKKWKAFTMFGSKITYTIIATNKTVKTKAGTFHHVVQTRSSEGYTTSFAPNIGPIKITKKGYTYLELVKRKR</sequence>
<evidence type="ECO:0008006" key="4">
    <source>
        <dbReference type="Google" id="ProtNLM"/>
    </source>
</evidence>
<evidence type="ECO:0000313" key="2">
    <source>
        <dbReference type="EMBL" id="EIT86226.1"/>
    </source>
</evidence>
<feature type="chain" id="PRO_5039153850" description="Lipoprotein" evidence="1">
    <location>
        <begin position="22"/>
        <end position="178"/>
    </location>
</feature>
<feature type="signal peptide" evidence="1">
    <location>
        <begin position="1"/>
        <end position="21"/>
    </location>
</feature>
<evidence type="ECO:0000256" key="1">
    <source>
        <dbReference type="SAM" id="SignalP"/>
    </source>
</evidence>
<dbReference type="RefSeq" id="WP_007201395.1">
    <property type="nucleotide sequence ID" value="NZ_AKKV01000022.1"/>
</dbReference>
<keyword evidence="1" id="KW-0732">Signal</keyword>
<dbReference type="EMBL" id="AKKV01000022">
    <property type="protein sequence ID" value="EIT86226.1"/>
    <property type="molecule type" value="Genomic_DNA"/>
</dbReference>